<keyword evidence="3" id="KW-1185">Reference proteome</keyword>
<dbReference type="SUPFAM" id="SSF49503">
    <property type="entry name" value="Cupredoxins"/>
    <property type="match status" value="1"/>
</dbReference>
<sequence>MSLFSKKQNAKIVVDGGYKPEVVHFKQGQPAQVAFHAKNVNGCLSHVVFKDLNVDSDLTAQKVTKINIPTDKPGEYNFACGMDMFHGKIVID</sequence>
<evidence type="ECO:0000259" key="1">
    <source>
        <dbReference type="Pfam" id="PF13473"/>
    </source>
</evidence>
<evidence type="ECO:0000313" key="2">
    <source>
        <dbReference type="EMBL" id="GFZ26523.1"/>
    </source>
</evidence>
<accession>A0A916QJ56</accession>
<dbReference type="Pfam" id="PF13473">
    <property type="entry name" value="Cupredoxin_1"/>
    <property type="match status" value="1"/>
</dbReference>
<dbReference type="InterPro" id="IPR008972">
    <property type="entry name" value="Cupredoxin"/>
</dbReference>
<proteinExistence type="predicted"/>
<name>A0A916QJ56_9LACO</name>
<reference evidence="2" key="1">
    <citation type="submission" date="2020-08" db="EMBL/GenBank/DDBJ databases">
        <title>Taxonomic study for Lactobacillus species isolated from hardwood bark.</title>
        <authorList>
            <person name="Tohno M."/>
            <person name="Tanizawa Y."/>
        </authorList>
    </citation>
    <scope>NUCLEOTIDE SEQUENCE</scope>
    <source>
        <strain evidence="2">B40</strain>
    </source>
</reference>
<dbReference type="RefSeq" id="WP_212780223.1">
    <property type="nucleotide sequence ID" value="NZ_BMAY01000002.1"/>
</dbReference>
<feature type="domain" description="EfeO-type cupredoxin-like" evidence="1">
    <location>
        <begin position="6"/>
        <end position="91"/>
    </location>
</feature>
<protein>
    <submittedName>
        <fullName evidence="2">Copper-binding protein</fullName>
    </submittedName>
</protein>
<gene>
    <name evidence="2" type="ORF">LCB40_04030</name>
</gene>
<organism evidence="2 3">
    <name type="scientific">Lactobacillus corticis</name>
    <dbReference type="NCBI Taxonomy" id="2201249"/>
    <lineage>
        <taxon>Bacteria</taxon>
        <taxon>Bacillati</taxon>
        <taxon>Bacillota</taxon>
        <taxon>Bacilli</taxon>
        <taxon>Lactobacillales</taxon>
        <taxon>Lactobacillaceae</taxon>
        <taxon>Lactobacillus</taxon>
    </lineage>
</organism>
<dbReference type="Proteomes" id="UP000677218">
    <property type="component" value="Unassembled WGS sequence"/>
</dbReference>
<dbReference type="InterPro" id="IPR028096">
    <property type="entry name" value="EfeO_Cupredoxin"/>
</dbReference>
<dbReference type="AlphaFoldDB" id="A0A916QJ56"/>
<evidence type="ECO:0000313" key="3">
    <source>
        <dbReference type="Proteomes" id="UP000677218"/>
    </source>
</evidence>
<comment type="caution">
    <text evidence="2">The sequence shown here is derived from an EMBL/GenBank/DDBJ whole genome shotgun (WGS) entry which is preliminary data.</text>
</comment>
<dbReference type="Gene3D" id="2.60.40.420">
    <property type="entry name" value="Cupredoxins - blue copper proteins"/>
    <property type="match status" value="1"/>
</dbReference>
<dbReference type="EMBL" id="BMAY01000002">
    <property type="protein sequence ID" value="GFZ26523.1"/>
    <property type="molecule type" value="Genomic_DNA"/>
</dbReference>